<feature type="domain" description="Molybdopterin dinucleotide-binding" evidence="1">
    <location>
        <begin position="7"/>
        <end position="92"/>
    </location>
</feature>
<dbReference type="InterPro" id="IPR009010">
    <property type="entry name" value="Asp_de-COase-like_dom_sf"/>
</dbReference>
<dbReference type="Gene3D" id="2.40.40.20">
    <property type="match status" value="1"/>
</dbReference>
<dbReference type="Pfam" id="PF01568">
    <property type="entry name" value="Molydop_binding"/>
    <property type="match status" value="1"/>
</dbReference>
<gene>
    <name evidence="2" type="ORF">AKJ51_03600</name>
</gene>
<dbReference type="EMBL" id="LHYE01000043">
    <property type="protein sequence ID" value="KXB06526.1"/>
    <property type="molecule type" value="Genomic_DNA"/>
</dbReference>
<keyword evidence="3" id="KW-1185">Reference proteome</keyword>
<comment type="caution">
    <text evidence="2">The sequence shown here is derived from an EMBL/GenBank/DDBJ whole genome shotgun (WGS) entry which is preliminary data.</text>
</comment>
<evidence type="ECO:0000259" key="1">
    <source>
        <dbReference type="Pfam" id="PF01568"/>
    </source>
</evidence>
<dbReference type="GO" id="GO:0016491">
    <property type="term" value="F:oxidoreductase activity"/>
    <property type="evidence" value="ECO:0007669"/>
    <property type="project" value="InterPro"/>
</dbReference>
<evidence type="ECO:0000313" key="2">
    <source>
        <dbReference type="EMBL" id="KXB06526.1"/>
    </source>
</evidence>
<protein>
    <recommendedName>
        <fullName evidence="1">Molybdopterin dinucleotide-binding domain-containing protein</fullName>
    </recommendedName>
</protein>
<name>A0A133VJB2_9EURY</name>
<dbReference type="AlphaFoldDB" id="A0A133VJB2"/>
<proteinExistence type="predicted"/>
<dbReference type="Proteomes" id="UP000070263">
    <property type="component" value="Unassembled WGS sequence"/>
</dbReference>
<organism evidence="2 3">
    <name type="scientific">candidate division MSBL1 archaeon SCGC-AAA382A20</name>
    <dbReference type="NCBI Taxonomy" id="1698280"/>
    <lineage>
        <taxon>Archaea</taxon>
        <taxon>Methanobacteriati</taxon>
        <taxon>Methanobacteriota</taxon>
        <taxon>candidate division MSBL1</taxon>
    </lineage>
</organism>
<accession>A0A133VJB2</accession>
<dbReference type="InterPro" id="IPR006657">
    <property type="entry name" value="MoPterin_dinucl-bd_dom"/>
</dbReference>
<sequence>MQGIGIEKGKDSEEYNEATSTLFMDPDDMKAMEINAKDHVKLKTEESEIVLKVKKSFDAPHRGVVFIPYGSRVNKLIGANTDSMGMPDFKNIPATVEKTDEELTATRELEEKNEK</sequence>
<dbReference type="SUPFAM" id="SSF50692">
    <property type="entry name" value="ADC-like"/>
    <property type="match status" value="1"/>
</dbReference>
<dbReference type="GO" id="GO:0043546">
    <property type="term" value="F:molybdopterin cofactor binding"/>
    <property type="evidence" value="ECO:0007669"/>
    <property type="project" value="InterPro"/>
</dbReference>
<reference evidence="2 3" key="1">
    <citation type="journal article" date="2016" name="Sci. Rep.">
        <title>Metabolic traits of an uncultured archaeal lineage -MSBL1- from brine pools of the Red Sea.</title>
        <authorList>
            <person name="Mwirichia R."/>
            <person name="Alam I."/>
            <person name="Rashid M."/>
            <person name="Vinu M."/>
            <person name="Ba-Alawi W."/>
            <person name="Anthony Kamau A."/>
            <person name="Kamanda Ngugi D."/>
            <person name="Goker M."/>
            <person name="Klenk H.P."/>
            <person name="Bajic V."/>
            <person name="Stingl U."/>
        </authorList>
    </citation>
    <scope>NUCLEOTIDE SEQUENCE [LARGE SCALE GENOMIC DNA]</scope>
    <source>
        <strain evidence="2">SCGC-AAA382A20</strain>
    </source>
</reference>
<evidence type="ECO:0000313" key="3">
    <source>
        <dbReference type="Proteomes" id="UP000070263"/>
    </source>
</evidence>